<name>A0A4R2JVL5_9PSEU</name>
<dbReference type="Proteomes" id="UP000295680">
    <property type="component" value="Unassembled WGS sequence"/>
</dbReference>
<protein>
    <submittedName>
        <fullName evidence="1">Uncharacterized protein</fullName>
    </submittedName>
</protein>
<organism evidence="1 2">
    <name type="scientific">Actinocrispum wychmicini</name>
    <dbReference type="NCBI Taxonomy" id="1213861"/>
    <lineage>
        <taxon>Bacteria</taxon>
        <taxon>Bacillati</taxon>
        <taxon>Actinomycetota</taxon>
        <taxon>Actinomycetes</taxon>
        <taxon>Pseudonocardiales</taxon>
        <taxon>Pseudonocardiaceae</taxon>
        <taxon>Actinocrispum</taxon>
    </lineage>
</organism>
<evidence type="ECO:0000313" key="2">
    <source>
        <dbReference type="Proteomes" id="UP000295680"/>
    </source>
</evidence>
<keyword evidence="2" id="KW-1185">Reference proteome</keyword>
<evidence type="ECO:0000313" key="1">
    <source>
        <dbReference type="EMBL" id="TCO61119.1"/>
    </source>
</evidence>
<proteinExistence type="predicted"/>
<dbReference type="EMBL" id="SLWS01000003">
    <property type="protein sequence ID" value="TCO61119.1"/>
    <property type="molecule type" value="Genomic_DNA"/>
</dbReference>
<accession>A0A4R2JVL5</accession>
<sequence length="211" mass="23792">MVFRDLKCEYAYLNTRSGTAWDLHFVGYECPGPLKQLPPSKAGVPLWRFRPEQFNAIRQMVQNEHRRELGTSNNPFPPTDARYYRHERETLGKDKPRLPGWRYSGRPELVSFMAYPKDYAHELIDWLSLRAVQLVDANGNYLAQSLSEVVEIMSDWRHHDSDALRGLAPGESPVVVSALPIGKALRATVSVLAAGVSGNAAYDLIKLAINN</sequence>
<dbReference type="AlphaFoldDB" id="A0A4R2JVL5"/>
<comment type="caution">
    <text evidence="1">The sequence shown here is derived from an EMBL/GenBank/DDBJ whole genome shotgun (WGS) entry which is preliminary data.</text>
</comment>
<reference evidence="1 2" key="1">
    <citation type="submission" date="2019-03" db="EMBL/GenBank/DDBJ databases">
        <title>Genomic Encyclopedia of Type Strains, Phase IV (KMG-IV): sequencing the most valuable type-strain genomes for metagenomic binning, comparative biology and taxonomic classification.</title>
        <authorList>
            <person name="Goeker M."/>
        </authorList>
    </citation>
    <scope>NUCLEOTIDE SEQUENCE [LARGE SCALE GENOMIC DNA]</scope>
    <source>
        <strain evidence="1 2">DSM 45934</strain>
    </source>
</reference>
<gene>
    <name evidence="1" type="ORF">EV192_103703</name>
</gene>